<dbReference type="Gene3D" id="3.40.50.2000">
    <property type="entry name" value="Glycogen Phosphorylase B"/>
    <property type="match status" value="2"/>
</dbReference>
<evidence type="ECO:0000313" key="2">
    <source>
        <dbReference type="EMBL" id="VTZ51653.1"/>
    </source>
</evidence>
<sequence>MPQSIAKAQSRQKILIYGENYAPEKIGVGRFTGEIGAYLADRGHAVTVITAPPHYPGWRVASPFRAGRYASEVRDGVKVLRCPIALRSDMRGVWRLIAPLSFAVSSAPVALWQLIRFRPDLVLCIEPTLFVAPVGLLGRLLGARVLLHVQDLEVDAAFAVGHLKGGFLKRFILGAESFLLRRFDALVTISKQMRKRLIDKGVEAGRIAIVRNWVDLTKIKPLAEPNGFRAELGLTESDFVVLYAGNIGVKQALEVVLDAARKLVDRPNIHFVIAGDGPEKERLQRDYGDLKRLHFLPLQPEERLCELLNLPDLHVLPQSRGAADLVLPSKLGGMLTSGKPVLATADPGTELYDVLQGVSILAPAGDSAAVAAEIDRLSAEGTHPALGDGRRLAQLFARDACLEQFHECLFSNEALPSLVYSSDGIPR</sequence>
<dbReference type="Pfam" id="PF13692">
    <property type="entry name" value="Glyco_trans_1_4"/>
    <property type="match status" value="1"/>
</dbReference>
<evidence type="ECO:0000259" key="1">
    <source>
        <dbReference type="Pfam" id="PF13579"/>
    </source>
</evidence>
<gene>
    <name evidence="2" type="ORF">MPC4_440001</name>
</gene>
<dbReference type="CDD" id="cd03794">
    <property type="entry name" value="GT4_WbuB-like"/>
    <property type="match status" value="1"/>
</dbReference>
<dbReference type="SUPFAM" id="SSF53756">
    <property type="entry name" value="UDP-Glycosyltransferase/glycogen phosphorylase"/>
    <property type="match status" value="1"/>
</dbReference>
<dbReference type="RefSeq" id="WP_174513418.1">
    <property type="nucleotide sequence ID" value="NZ_CABFMQ020000103.1"/>
</dbReference>
<dbReference type="InterPro" id="IPR028098">
    <property type="entry name" value="Glyco_trans_4-like_N"/>
</dbReference>
<accession>A0A8B6M9G5</accession>
<dbReference type="InterPro" id="IPR050194">
    <property type="entry name" value="Glycosyltransferase_grp1"/>
</dbReference>
<dbReference type="EMBL" id="CABFMQ020000103">
    <property type="protein sequence ID" value="VTZ51653.1"/>
    <property type="molecule type" value="Genomic_DNA"/>
</dbReference>
<dbReference type="NCBIfam" id="NF007640">
    <property type="entry name" value="PRK10307.1"/>
    <property type="match status" value="1"/>
</dbReference>
<dbReference type="Proteomes" id="UP000485880">
    <property type="component" value="Unassembled WGS sequence"/>
</dbReference>
<dbReference type="GO" id="GO:0016758">
    <property type="term" value="F:hexosyltransferase activity"/>
    <property type="evidence" value="ECO:0007669"/>
    <property type="project" value="TreeGrafter"/>
</dbReference>
<evidence type="ECO:0000313" key="3">
    <source>
        <dbReference type="Proteomes" id="UP000485880"/>
    </source>
</evidence>
<dbReference type="AlphaFoldDB" id="A0A8B6M9G5"/>
<protein>
    <submittedName>
        <fullName evidence="2">Glycosyl transferase group 1</fullName>
    </submittedName>
</protein>
<comment type="caution">
    <text evidence="2">The sequence shown here is derived from an EMBL/GenBank/DDBJ whole genome shotgun (WGS) entry which is preliminary data.</text>
</comment>
<proteinExistence type="predicted"/>
<reference evidence="2 3" key="1">
    <citation type="submission" date="2019-05" db="EMBL/GenBank/DDBJ databases">
        <authorList>
            <person name="Farhan Ul Haque M."/>
        </authorList>
    </citation>
    <scope>NUCLEOTIDE SEQUENCE [LARGE SCALE GENOMIC DNA]</scope>
    <source>
        <strain evidence="2">2</strain>
    </source>
</reference>
<keyword evidence="3" id="KW-1185">Reference proteome</keyword>
<keyword evidence="2" id="KW-0808">Transferase</keyword>
<feature type="domain" description="Glycosyltransferase subfamily 4-like N-terminal" evidence="1">
    <location>
        <begin position="27"/>
        <end position="213"/>
    </location>
</feature>
<name>A0A8B6M9G5_METTU</name>
<dbReference type="PANTHER" id="PTHR45947">
    <property type="entry name" value="SULFOQUINOVOSYL TRANSFERASE SQD2"/>
    <property type="match status" value="1"/>
</dbReference>
<dbReference type="PANTHER" id="PTHR45947:SF3">
    <property type="entry name" value="SULFOQUINOVOSYL TRANSFERASE SQD2"/>
    <property type="match status" value="1"/>
</dbReference>
<dbReference type="Pfam" id="PF13579">
    <property type="entry name" value="Glyco_trans_4_4"/>
    <property type="match status" value="1"/>
</dbReference>
<organism evidence="2 3">
    <name type="scientific">Methylocella tundrae</name>
    <dbReference type="NCBI Taxonomy" id="227605"/>
    <lineage>
        <taxon>Bacteria</taxon>
        <taxon>Pseudomonadati</taxon>
        <taxon>Pseudomonadota</taxon>
        <taxon>Alphaproteobacteria</taxon>
        <taxon>Hyphomicrobiales</taxon>
        <taxon>Beijerinckiaceae</taxon>
        <taxon>Methylocella</taxon>
    </lineage>
</organism>